<evidence type="ECO:0000313" key="6">
    <source>
        <dbReference type="EMBL" id="OJG19667.1"/>
    </source>
</evidence>
<protein>
    <submittedName>
        <fullName evidence="6">DadA family oxidoreductase</fullName>
    </submittedName>
</protein>
<dbReference type="InterPro" id="IPR006076">
    <property type="entry name" value="FAD-dep_OxRdtase"/>
</dbReference>
<evidence type="ECO:0000256" key="4">
    <source>
        <dbReference type="ARBA" id="ARBA00023002"/>
    </source>
</evidence>
<keyword evidence="7" id="KW-1185">Reference proteome</keyword>
<evidence type="ECO:0000313" key="7">
    <source>
        <dbReference type="Proteomes" id="UP000181884"/>
    </source>
</evidence>
<dbReference type="SUPFAM" id="SSF51905">
    <property type="entry name" value="FAD/NAD(P)-binding domain"/>
    <property type="match status" value="1"/>
</dbReference>
<feature type="domain" description="FAD dependent oxidoreductase" evidence="5">
    <location>
        <begin position="3"/>
        <end position="331"/>
    </location>
</feature>
<dbReference type="RefSeq" id="WP_067390674.1">
    <property type="nucleotide sequence ID" value="NZ_JXKH01000002.1"/>
</dbReference>
<comment type="caution">
    <text evidence="6">The sequence shown here is derived from an EMBL/GenBank/DDBJ whole genome shotgun (WGS) entry which is preliminary data.</text>
</comment>
<dbReference type="SUPFAM" id="SSF54373">
    <property type="entry name" value="FAD-linked reductases, C-terminal domain"/>
    <property type="match status" value="1"/>
</dbReference>
<proteinExistence type="inferred from homology"/>
<dbReference type="GO" id="GO:0016491">
    <property type="term" value="F:oxidoreductase activity"/>
    <property type="evidence" value="ECO:0007669"/>
    <property type="project" value="UniProtKB-KW"/>
</dbReference>
<dbReference type="Gene3D" id="3.30.9.10">
    <property type="entry name" value="D-Amino Acid Oxidase, subunit A, domain 2"/>
    <property type="match status" value="1"/>
</dbReference>
<dbReference type="Pfam" id="PF01266">
    <property type="entry name" value="DAO"/>
    <property type="match status" value="1"/>
</dbReference>
<sequence length="354" mass="38438">MKKIAIIGGGIIGMTTAAYLAPFFDVTVYDAELGQATKAAAGIISPWLSKRRNKQWYHLARNGAQTLADLSQAWQLPQDVYQNSGTLILRKDPAELAALAEERVKEAPLLGTTKLLSKEEITEKIPFLKPDSGGLWISGGAYLDGARYIAHLRETLSADWQGEARILDLKEGIIAAEKEQAYDFVVLASGAWLGRLLEPLGYHVTVRPQKGQLMTFASAVDSSLPATMLDGEGDILPLQNGDLLVGATHENDQGFDLTPTLTINSSLIQQAQRFVTFPLVPKTTRVGIRAYTPDFAPFFGALPDHPHVLVASGLGSSGLTTGPEIARQLAAYIKDGTPFTTLDQKPLQNYLWPE</sequence>
<accession>A0A1L8RIT5</accession>
<organism evidence="6 7">
    <name type="scientific">Enterococcus canis</name>
    <dbReference type="NCBI Taxonomy" id="214095"/>
    <lineage>
        <taxon>Bacteria</taxon>
        <taxon>Bacillati</taxon>
        <taxon>Bacillota</taxon>
        <taxon>Bacilli</taxon>
        <taxon>Lactobacillales</taxon>
        <taxon>Enterococcaceae</taxon>
        <taxon>Enterococcus</taxon>
    </lineage>
</organism>
<dbReference type="InterPro" id="IPR036188">
    <property type="entry name" value="FAD/NAD-bd_sf"/>
</dbReference>
<keyword evidence="4" id="KW-0560">Oxidoreductase</keyword>
<dbReference type="PANTHER" id="PTHR13847:SF286">
    <property type="entry name" value="D-AMINO ACID DEHYDROGENASE"/>
    <property type="match status" value="1"/>
</dbReference>
<evidence type="ECO:0000256" key="3">
    <source>
        <dbReference type="ARBA" id="ARBA00022630"/>
    </source>
</evidence>
<dbReference type="Gene3D" id="3.50.50.60">
    <property type="entry name" value="FAD/NAD(P)-binding domain"/>
    <property type="match status" value="1"/>
</dbReference>
<evidence type="ECO:0000259" key="5">
    <source>
        <dbReference type="Pfam" id="PF01266"/>
    </source>
</evidence>
<keyword evidence="3" id="KW-0285">Flavoprotein</keyword>
<dbReference type="STRING" id="214095.RU97_GL001238"/>
<dbReference type="EMBL" id="JXKH01000002">
    <property type="protein sequence ID" value="OJG19667.1"/>
    <property type="molecule type" value="Genomic_DNA"/>
</dbReference>
<comment type="similarity">
    <text evidence="2">Belongs to the DadA oxidoreductase family.</text>
</comment>
<comment type="cofactor">
    <cofactor evidence="1">
        <name>FAD</name>
        <dbReference type="ChEBI" id="CHEBI:57692"/>
    </cofactor>
</comment>
<name>A0A1L8RIT5_9ENTE</name>
<dbReference type="AlphaFoldDB" id="A0A1L8RIT5"/>
<dbReference type="Proteomes" id="UP000181884">
    <property type="component" value="Unassembled WGS sequence"/>
</dbReference>
<dbReference type="PANTHER" id="PTHR13847">
    <property type="entry name" value="SARCOSINE DEHYDROGENASE-RELATED"/>
    <property type="match status" value="1"/>
</dbReference>
<evidence type="ECO:0000256" key="1">
    <source>
        <dbReference type="ARBA" id="ARBA00001974"/>
    </source>
</evidence>
<dbReference type="GO" id="GO:0005737">
    <property type="term" value="C:cytoplasm"/>
    <property type="evidence" value="ECO:0007669"/>
    <property type="project" value="TreeGrafter"/>
</dbReference>
<gene>
    <name evidence="6" type="ORF">RU97_GL001238</name>
</gene>
<evidence type="ECO:0000256" key="2">
    <source>
        <dbReference type="ARBA" id="ARBA00009410"/>
    </source>
</evidence>
<reference evidence="6 7" key="1">
    <citation type="submission" date="2014-12" db="EMBL/GenBank/DDBJ databases">
        <title>Draft genome sequences of 29 type strains of Enterococci.</title>
        <authorList>
            <person name="Zhong Z."/>
            <person name="Sun Z."/>
            <person name="Liu W."/>
            <person name="Zhang W."/>
            <person name="Zhang H."/>
        </authorList>
    </citation>
    <scope>NUCLEOTIDE SEQUENCE [LARGE SCALE GENOMIC DNA]</scope>
    <source>
        <strain evidence="6 7">DSM 17029</strain>
    </source>
</reference>